<dbReference type="SUPFAM" id="SSF82866">
    <property type="entry name" value="Multidrug efflux transporter AcrB transmembrane domain"/>
    <property type="match status" value="2"/>
</dbReference>
<dbReference type="InterPro" id="IPR001036">
    <property type="entry name" value="Acrflvin-R"/>
</dbReference>
<reference evidence="2 3" key="1">
    <citation type="journal article" date="2016" name="Genome Announc.">
        <title>First Complete Genome Sequence of a Subdivision 6 Acidobacterium Strain.</title>
        <authorList>
            <person name="Huang S."/>
            <person name="Vieira S."/>
            <person name="Bunk B."/>
            <person name="Riedel T."/>
            <person name="Sproer C."/>
            <person name="Overmann J."/>
        </authorList>
    </citation>
    <scope>NUCLEOTIDE SEQUENCE [LARGE SCALE GENOMIC DNA]</scope>
    <source>
        <strain evidence="3">DSM 100886 HEG_-6_39</strain>
    </source>
</reference>
<keyword evidence="1" id="KW-0472">Membrane</keyword>
<feature type="transmembrane region" description="Helical" evidence="1">
    <location>
        <begin position="425"/>
        <end position="445"/>
    </location>
</feature>
<evidence type="ECO:0000313" key="2">
    <source>
        <dbReference type="EMBL" id="AMY08344.1"/>
    </source>
</evidence>
<dbReference type="Gene3D" id="3.30.70.1320">
    <property type="entry name" value="Multidrug efflux transporter AcrB pore domain like"/>
    <property type="match status" value="1"/>
</dbReference>
<sequence>MTLGALALRHARAIALVAVALVVAGILAAFALPSGVYPPLQFPRIVIVAKSGTLPPQSMSLIVTRPLEQVVMSVPGIRRVRSKSIRGASEISAQFAAATDMVVALQMLQNRVAEITSILPAGTELQIERMTPEVFPVFVLSLTSDMPTADLYDYAAVVVKPEVARVPGVGIIEVQASDTREIEVVLDPAKLAASRLTVLDVADALKAQNTLMPIGRFQESGLQHLTLASASWASVDAIAAAPIRTRSGETMRLADLGTVTRGTPDRTLLVTGNGRDAVVMTIAQQIGANILGVKTGLDGVLTGMSKVLPAGIRINRVYDLAEFVEESIAGVRDAILVGSVLAIIVLLFALRDWRLTTIAAVTLPLAVIPTFAFMWLFGGTINLMSMGGLAVAIGLVIDDAVVVVENMHRRAGEGGTSVAEAVQQILAPLVSSTLTTVVVFAPLGLLSGVQGQFFRALSLSLSIAVLISLALSISLIPLMGQWAARHHRPSGESHGVFARTYGRMLGVAVQRPWIAVVAVVVLGVLAVGLFMRIGTGFFPAADEGGFVVDYVTPAGSALAETDRQVRAIEKVVAQTPEVATYSRRTGSELGLFATAQNTGDILVRLKPRGQRQRSADRIISDLRERVHHVAPLVDVEFVQLLQDMLGDLEGTAEPIEVKIFGDDPERLAELAEPVEELLGKIDGVVDVVGVQRGNPQVTWRIDPMAAARYGLAVEQVANQLAANGLGTIATELRLPDRTIPVRVRLPDAVRFDPSRLSATVIRTAEGNAIPLTELATMERENGQAELHRENLRPVALVSGRLEHRDLGGAVADIRAKLDTLRLPTGYTYEIGGQYESQRVAFRELLLVFALTVFLVFLILVSQFRAWVPAILIMLAAPFSLGGALLLLWLTGTDLNLSSAMGLILLVGLIVKNGIMLLDLSERLYEAGEPFDAAIAHAGRVRFRPILMTTFCTLFALLPLALGLGAGSELQRPLALAVIGGLVLSTLVTLLAVPGLYAATRRLRRSDSVTREMKG</sequence>
<keyword evidence="3" id="KW-1185">Reference proteome</keyword>
<feature type="transmembrane region" description="Helical" evidence="1">
    <location>
        <begin position="334"/>
        <end position="350"/>
    </location>
</feature>
<dbReference type="PANTHER" id="PTHR32063:SF24">
    <property type="entry name" value="CATION EFFLUX SYSTEM (ACRB_ACRD_ACRF FAMILY)"/>
    <property type="match status" value="1"/>
</dbReference>
<dbReference type="Gene3D" id="3.30.2090.10">
    <property type="entry name" value="Multidrug efflux transporter AcrB TolC docking domain, DN and DC subdomains"/>
    <property type="match status" value="2"/>
</dbReference>
<dbReference type="Pfam" id="PF00873">
    <property type="entry name" value="ACR_tran"/>
    <property type="match status" value="1"/>
</dbReference>
<dbReference type="PRINTS" id="PR00702">
    <property type="entry name" value="ACRIFLAVINRP"/>
</dbReference>
<feature type="transmembrane region" description="Helical" evidence="1">
    <location>
        <begin position="973"/>
        <end position="997"/>
    </location>
</feature>
<gene>
    <name evidence="2" type="primary">czcA_2</name>
    <name evidence="2" type="ORF">LuPra_01538</name>
</gene>
<dbReference type="OrthoDB" id="9758297at2"/>
<feature type="transmembrane region" description="Helical" evidence="1">
    <location>
        <begin position="357"/>
        <end position="377"/>
    </location>
</feature>
<feature type="transmembrane region" description="Helical" evidence="1">
    <location>
        <begin position="945"/>
        <end position="967"/>
    </location>
</feature>
<reference evidence="3" key="2">
    <citation type="submission" date="2016-04" db="EMBL/GenBank/DDBJ databases">
        <title>First Complete Genome Sequence of a Subdivision 6 Acidobacterium.</title>
        <authorList>
            <person name="Huang S."/>
            <person name="Vieira S."/>
            <person name="Bunk B."/>
            <person name="Riedel T."/>
            <person name="Sproeer C."/>
            <person name="Overmann J."/>
        </authorList>
    </citation>
    <scope>NUCLEOTIDE SEQUENCE [LARGE SCALE GENOMIC DNA]</scope>
    <source>
        <strain evidence="3">DSM 100886 HEG_-6_39</strain>
    </source>
</reference>
<accession>A0A143PKP3</accession>
<dbReference type="Gene3D" id="3.30.70.1430">
    <property type="entry name" value="Multidrug efflux transporter AcrB pore domain"/>
    <property type="match status" value="2"/>
</dbReference>
<name>A0A143PKP3_LUTPR</name>
<proteinExistence type="predicted"/>
<feature type="transmembrane region" description="Helical" evidence="1">
    <location>
        <begin position="870"/>
        <end position="890"/>
    </location>
</feature>
<feature type="transmembrane region" description="Helical" evidence="1">
    <location>
        <begin position="844"/>
        <end position="863"/>
    </location>
</feature>
<keyword evidence="1" id="KW-1133">Transmembrane helix</keyword>
<dbReference type="SUPFAM" id="SSF82693">
    <property type="entry name" value="Multidrug efflux transporter AcrB pore domain, PN1, PN2, PC1 and PC2 subdomains"/>
    <property type="match status" value="3"/>
</dbReference>
<dbReference type="InterPro" id="IPR027463">
    <property type="entry name" value="AcrB_DN_DC_subdom"/>
</dbReference>
<dbReference type="PANTHER" id="PTHR32063">
    <property type="match status" value="1"/>
</dbReference>
<dbReference type="EMBL" id="CP015136">
    <property type="protein sequence ID" value="AMY08344.1"/>
    <property type="molecule type" value="Genomic_DNA"/>
</dbReference>
<evidence type="ECO:0000313" key="3">
    <source>
        <dbReference type="Proteomes" id="UP000076079"/>
    </source>
</evidence>
<organism evidence="2 3">
    <name type="scientific">Luteitalea pratensis</name>
    <dbReference type="NCBI Taxonomy" id="1855912"/>
    <lineage>
        <taxon>Bacteria</taxon>
        <taxon>Pseudomonadati</taxon>
        <taxon>Acidobacteriota</taxon>
        <taxon>Vicinamibacteria</taxon>
        <taxon>Vicinamibacterales</taxon>
        <taxon>Vicinamibacteraceae</taxon>
        <taxon>Luteitalea</taxon>
    </lineage>
</organism>
<dbReference type="GO" id="GO:0042910">
    <property type="term" value="F:xenobiotic transmembrane transporter activity"/>
    <property type="evidence" value="ECO:0007669"/>
    <property type="project" value="TreeGrafter"/>
</dbReference>
<feature type="transmembrane region" description="Helical" evidence="1">
    <location>
        <begin position="457"/>
        <end position="478"/>
    </location>
</feature>
<feature type="transmembrane region" description="Helical" evidence="1">
    <location>
        <begin position="513"/>
        <end position="531"/>
    </location>
</feature>
<dbReference type="SUPFAM" id="SSF82714">
    <property type="entry name" value="Multidrug efflux transporter AcrB TolC docking domain, DN and DC subdomains"/>
    <property type="match status" value="2"/>
</dbReference>
<feature type="transmembrane region" description="Helical" evidence="1">
    <location>
        <begin position="896"/>
        <end position="914"/>
    </location>
</feature>
<evidence type="ECO:0000256" key="1">
    <source>
        <dbReference type="SAM" id="Phobius"/>
    </source>
</evidence>
<protein>
    <submittedName>
        <fullName evidence="2">Cation efflux system protein CzcA</fullName>
    </submittedName>
</protein>
<dbReference type="GO" id="GO:0005886">
    <property type="term" value="C:plasma membrane"/>
    <property type="evidence" value="ECO:0007669"/>
    <property type="project" value="TreeGrafter"/>
</dbReference>
<dbReference type="Gene3D" id="1.20.1640.10">
    <property type="entry name" value="Multidrug efflux transporter AcrB transmembrane domain"/>
    <property type="match status" value="2"/>
</dbReference>
<feature type="transmembrane region" description="Helical" evidence="1">
    <location>
        <begin position="383"/>
        <end position="404"/>
    </location>
</feature>
<keyword evidence="1" id="KW-0812">Transmembrane</keyword>
<dbReference type="STRING" id="1855912.LuPra_01538"/>
<dbReference type="Gene3D" id="3.30.70.1440">
    <property type="entry name" value="Multidrug efflux transporter AcrB pore domain"/>
    <property type="match status" value="1"/>
</dbReference>
<dbReference type="KEGG" id="abac:LuPra_01538"/>
<dbReference type="AlphaFoldDB" id="A0A143PKP3"/>
<dbReference type="Proteomes" id="UP000076079">
    <property type="component" value="Chromosome"/>
</dbReference>
<dbReference type="RefSeq" id="WP_110170193.1">
    <property type="nucleotide sequence ID" value="NZ_CP015136.1"/>
</dbReference>